<protein>
    <submittedName>
        <fullName evidence="6">Transcriptional regulator, RpiR family</fullName>
    </submittedName>
</protein>
<dbReference type="SUPFAM" id="SSF46689">
    <property type="entry name" value="Homeodomain-like"/>
    <property type="match status" value="1"/>
</dbReference>
<dbReference type="PANTHER" id="PTHR30514:SF18">
    <property type="entry name" value="RPIR-FAMILY TRANSCRIPTIONAL REGULATOR"/>
    <property type="match status" value="1"/>
</dbReference>
<dbReference type="AlphaFoldDB" id="A0A521BUW1"/>
<keyword evidence="3" id="KW-0804">Transcription</keyword>
<evidence type="ECO:0000313" key="7">
    <source>
        <dbReference type="Proteomes" id="UP000315636"/>
    </source>
</evidence>
<reference evidence="6 7" key="1">
    <citation type="submission" date="2017-05" db="EMBL/GenBank/DDBJ databases">
        <authorList>
            <person name="Varghese N."/>
            <person name="Submissions S."/>
        </authorList>
    </citation>
    <scope>NUCLEOTIDE SEQUENCE [LARGE SCALE GENOMIC DNA]</scope>
    <source>
        <strain evidence="6 7">DSM 45474</strain>
    </source>
</reference>
<feature type="domain" description="SIS" evidence="5">
    <location>
        <begin position="126"/>
        <end position="262"/>
    </location>
</feature>
<dbReference type="PROSITE" id="PS51464">
    <property type="entry name" value="SIS"/>
    <property type="match status" value="1"/>
</dbReference>
<dbReference type="InterPro" id="IPR035472">
    <property type="entry name" value="RpiR-like_SIS"/>
</dbReference>
<dbReference type="Pfam" id="PF01380">
    <property type="entry name" value="SIS"/>
    <property type="match status" value="1"/>
</dbReference>
<dbReference type="InterPro" id="IPR001347">
    <property type="entry name" value="SIS_dom"/>
</dbReference>
<proteinExistence type="predicted"/>
<dbReference type="GO" id="GO:0097367">
    <property type="term" value="F:carbohydrate derivative binding"/>
    <property type="evidence" value="ECO:0007669"/>
    <property type="project" value="InterPro"/>
</dbReference>
<dbReference type="InterPro" id="IPR047640">
    <property type="entry name" value="RpiR-like"/>
</dbReference>
<dbReference type="InterPro" id="IPR036388">
    <property type="entry name" value="WH-like_DNA-bd_sf"/>
</dbReference>
<dbReference type="Gene3D" id="3.40.50.10490">
    <property type="entry name" value="Glucose-6-phosphate isomerase like protein, domain 1"/>
    <property type="match status" value="1"/>
</dbReference>
<organism evidence="6 7">
    <name type="scientific">Melghirimyces algeriensis</name>
    <dbReference type="NCBI Taxonomy" id="910412"/>
    <lineage>
        <taxon>Bacteria</taxon>
        <taxon>Bacillati</taxon>
        <taxon>Bacillota</taxon>
        <taxon>Bacilli</taxon>
        <taxon>Bacillales</taxon>
        <taxon>Thermoactinomycetaceae</taxon>
        <taxon>Melghirimyces</taxon>
    </lineage>
</organism>
<dbReference type="PANTHER" id="PTHR30514">
    <property type="entry name" value="GLUCOKINASE"/>
    <property type="match status" value="1"/>
</dbReference>
<accession>A0A521BUW1</accession>
<dbReference type="SUPFAM" id="SSF53697">
    <property type="entry name" value="SIS domain"/>
    <property type="match status" value="1"/>
</dbReference>
<dbReference type="InterPro" id="IPR000281">
    <property type="entry name" value="HTH_RpiR"/>
</dbReference>
<dbReference type="GO" id="GO:0003677">
    <property type="term" value="F:DNA binding"/>
    <property type="evidence" value="ECO:0007669"/>
    <property type="project" value="UniProtKB-KW"/>
</dbReference>
<evidence type="ECO:0000259" key="5">
    <source>
        <dbReference type="PROSITE" id="PS51464"/>
    </source>
</evidence>
<dbReference type="GO" id="GO:1901135">
    <property type="term" value="P:carbohydrate derivative metabolic process"/>
    <property type="evidence" value="ECO:0007669"/>
    <property type="project" value="InterPro"/>
</dbReference>
<dbReference type="Pfam" id="PF01418">
    <property type="entry name" value="HTH_6"/>
    <property type="match status" value="1"/>
</dbReference>
<dbReference type="InterPro" id="IPR009057">
    <property type="entry name" value="Homeodomain-like_sf"/>
</dbReference>
<evidence type="ECO:0000259" key="4">
    <source>
        <dbReference type="PROSITE" id="PS51071"/>
    </source>
</evidence>
<dbReference type="InterPro" id="IPR046348">
    <property type="entry name" value="SIS_dom_sf"/>
</dbReference>
<keyword evidence="1" id="KW-0805">Transcription regulation</keyword>
<dbReference type="EMBL" id="FXTI01000002">
    <property type="protein sequence ID" value="SMO50865.1"/>
    <property type="molecule type" value="Genomic_DNA"/>
</dbReference>
<keyword evidence="2" id="KW-0238">DNA-binding</keyword>
<gene>
    <name evidence="6" type="ORF">SAMN06264849_102444</name>
</gene>
<evidence type="ECO:0000256" key="1">
    <source>
        <dbReference type="ARBA" id="ARBA00023015"/>
    </source>
</evidence>
<name>A0A521BUW1_9BACL</name>
<evidence type="ECO:0000256" key="3">
    <source>
        <dbReference type="ARBA" id="ARBA00023163"/>
    </source>
</evidence>
<feature type="domain" description="HTH rpiR-type" evidence="4">
    <location>
        <begin position="3"/>
        <end position="79"/>
    </location>
</feature>
<dbReference type="Proteomes" id="UP000315636">
    <property type="component" value="Unassembled WGS sequence"/>
</dbReference>
<dbReference type="PROSITE" id="PS51071">
    <property type="entry name" value="HTH_RPIR"/>
    <property type="match status" value="1"/>
</dbReference>
<sequence>MKEDVYRRIRERSSSMSQAQHKIARFIENHPDIAPFLTAAKMAEKARVAEATVVRFAVALGYSGYTEMQRNLQDQIRERITTVERLDLADHLYPEESRVAVEVLNDDISNLQQTMHRLDGEVFAEAVRKISEAEKIRVVAFRSSHALGYFMTFYLQLILQNTELIHNSDTMLEHLSSLKKQDLVIGIGFPRYTHRTIQAIQFARSQGVQTLCLTDSVGSPLAQEADLSLFASSRLPSYVDSFTAPLSLINGILTSVGRNMKNLATQRLSEMERLWEREGIYYRKKS</sequence>
<evidence type="ECO:0000313" key="6">
    <source>
        <dbReference type="EMBL" id="SMO50865.1"/>
    </source>
</evidence>
<dbReference type="RefSeq" id="WP_185956047.1">
    <property type="nucleotide sequence ID" value="NZ_FXTI01000002.1"/>
</dbReference>
<evidence type="ECO:0000256" key="2">
    <source>
        <dbReference type="ARBA" id="ARBA00023125"/>
    </source>
</evidence>
<dbReference type="GO" id="GO:0003700">
    <property type="term" value="F:DNA-binding transcription factor activity"/>
    <property type="evidence" value="ECO:0007669"/>
    <property type="project" value="InterPro"/>
</dbReference>
<keyword evidence="7" id="KW-1185">Reference proteome</keyword>
<dbReference type="Gene3D" id="1.10.10.10">
    <property type="entry name" value="Winged helix-like DNA-binding domain superfamily/Winged helix DNA-binding domain"/>
    <property type="match status" value="1"/>
</dbReference>
<dbReference type="CDD" id="cd05013">
    <property type="entry name" value="SIS_RpiR"/>
    <property type="match status" value="1"/>
</dbReference>